<dbReference type="Pfam" id="PF06605">
    <property type="entry name" value="Prophage_tail"/>
    <property type="match status" value="1"/>
</dbReference>
<evidence type="ECO:0000313" key="5">
    <source>
        <dbReference type="Proteomes" id="UP000236395"/>
    </source>
</evidence>
<keyword evidence="6" id="KW-1185">Reference proteome</keyword>
<dbReference type="GeneID" id="98345666"/>
<dbReference type="InterPro" id="IPR056060">
    <property type="entry name" value="Tal_TT1_dom"/>
</dbReference>
<dbReference type="EMBL" id="PPQS01000051">
    <property type="protein sequence ID" value="PNZ48317.1"/>
    <property type="molecule type" value="Genomic_DNA"/>
</dbReference>
<accession>A0A2K4AE69</accession>
<dbReference type="RefSeq" id="WP_047549399.1">
    <property type="nucleotide sequence ID" value="NZ_CBCSFW010000003.1"/>
</dbReference>
<evidence type="ECO:0000313" key="4">
    <source>
        <dbReference type="EMBL" id="PNZ48317.1"/>
    </source>
</evidence>
<comment type="caution">
    <text evidence="4">The sequence shown here is derived from an EMBL/GenBank/DDBJ whole genome shotgun (WGS) entry which is preliminary data.</text>
</comment>
<organism evidence="4 5">
    <name type="scientific">Staphylococcus schweitzeri</name>
    <dbReference type="NCBI Taxonomy" id="1654388"/>
    <lineage>
        <taxon>Bacteria</taxon>
        <taxon>Bacillati</taxon>
        <taxon>Bacillota</taxon>
        <taxon>Bacilli</taxon>
        <taxon>Bacillales</taxon>
        <taxon>Staphylococcaceae</taxon>
        <taxon>Staphylococcus</taxon>
    </lineage>
</organism>
<gene>
    <name evidence="4" type="ORF">CD116_13560</name>
    <name evidence="3" type="ORF">ILQ21_05820</name>
</gene>
<feature type="domain" description="Tal N-terminal tail tube TT1" evidence="2">
    <location>
        <begin position="4"/>
        <end position="88"/>
    </location>
</feature>
<dbReference type="Proteomes" id="UP000236395">
    <property type="component" value="Unassembled WGS sequence"/>
</dbReference>
<dbReference type="Pfam" id="PF24650">
    <property type="entry name" value="TT1_Tal"/>
    <property type="match status" value="1"/>
</dbReference>
<proteinExistence type="predicted"/>
<dbReference type="Proteomes" id="UP000596960">
    <property type="component" value="Unassembled WGS sequence"/>
</dbReference>
<reference evidence="3 6" key="2">
    <citation type="submission" date="2020-10" db="EMBL/GenBank/DDBJ databases">
        <title>Phenotypic and genomic profiling of Staphylococcus argenteus in Canada and the United States and recommendations for clinical result reporting.</title>
        <authorList>
            <person name="Eshaghi A."/>
            <person name="Bommersbach C."/>
            <person name="Zitterman S."/>
            <person name="Burnham C.-A.D."/>
            <person name="Patel R."/>
            <person name="Schuetz A.N."/>
            <person name="Patel S.N."/>
            <person name="Kus J.V."/>
        </authorList>
    </citation>
    <scope>NUCLEOTIDE SEQUENCE [LARGE SCALE GENOMIC DNA]</scope>
    <source>
        <strain evidence="3 6">DSM 28300</strain>
    </source>
</reference>
<evidence type="ECO:0000259" key="2">
    <source>
        <dbReference type="Pfam" id="PF24650"/>
    </source>
</evidence>
<feature type="domain" description="Tail spike" evidence="1">
    <location>
        <begin position="118"/>
        <end position="326"/>
    </location>
</feature>
<sequence>MIKVINYEGEAFILPVKTTLTEKLNNDSELKFEFYETEETKLVSQTIAKKWLITNVADADDIRKFVVTIVRRDSTGRSVKVSVIAKEKQIDDLKSEMIFDDITGSYTPFEYFKTIEKNSKYHFIIESKADSVRWEHAGNGDSAFNTLKKGLERYGMEFYFNPNYQAFYINKRVEDVADYFIHNGMNALNFKLEEDANQFFTRIHGYGDFPENSAIRDAKLKLEYTHPLATTVGYFEAPAIKDGRVKDENVLLEKMKHVVDNSLKQSLTLDFLYLKNEYFNHAVAHVGDVVPVKDNALNIFDNIRIVEVKTVRDEQNVIVKQEVTLGDYKKRDRYRSQINNSISSIENVEKLATQQHVSNGDFGLLKLLLNQFSDVKQSLQFDSDGIQSVSGLNKVIFSKNGIAISRDGGNNKIKALTSEGINPDLIVKATHDQDGLMSKYDKKKLDLLFNKENTYLQIENLNVNLNQHDLIHLTKPISDLRNGLILVWKHLTTDTLNQQFISKKLFTNSEVIKCIHSIPIGQNQHINKTSIVSNQSIVGIDENENEEFNTDKVILQDIYEY</sequence>
<evidence type="ECO:0000313" key="3">
    <source>
        <dbReference type="EMBL" id="MBE2128556.1"/>
    </source>
</evidence>
<reference evidence="4 5" key="1">
    <citation type="submission" date="2017-08" db="EMBL/GenBank/DDBJ databases">
        <title>Draft genome sequences of 64 type strains of genus Staph aureus.</title>
        <authorList>
            <person name="Cole K."/>
            <person name="Golubchik T."/>
            <person name="Russell J."/>
            <person name="Foster D."/>
            <person name="Llewelyn M."/>
            <person name="Wilson D."/>
            <person name="Crook D."/>
            <person name="Paul J."/>
        </authorList>
    </citation>
    <scope>NUCLEOTIDE SEQUENCE [LARGE SCALE GENOMIC DNA]</scope>
    <source>
        <strain evidence="4 5">DSM 28300</strain>
    </source>
</reference>
<name>A0A2K4AE69_9STAP</name>
<protein>
    <submittedName>
        <fullName evidence="3">Phage tail protein</fullName>
    </submittedName>
</protein>
<dbReference type="InterPro" id="IPR010572">
    <property type="entry name" value="Tail_dom"/>
</dbReference>
<evidence type="ECO:0000313" key="6">
    <source>
        <dbReference type="Proteomes" id="UP000596960"/>
    </source>
</evidence>
<evidence type="ECO:0000259" key="1">
    <source>
        <dbReference type="Pfam" id="PF06605"/>
    </source>
</evidence>
<dbReference type="AlphaFoldDB" id="A0A2K4AE69"/>
<dbReference type="EMBL" id="JADAMT010000006">
    <property type="protein sequence ID" value="MBE2128556.1"/>
    <property type="molecule type" value="Genomic_DNA"/>
</dbReference>